<keyword evidence="4 10" id="KW-0378">Hydrolase</keyword>
<evidence type="ECO:0000256" key="4">
    <source>
        <dbReference type="ARBA" id="ARBA00022801"/>
    </source>
</evidence>
<dbReference type="EMBL" id="CP034672">
    <property type="protein sequence ID" value="AZS23662.1"/>
    <property type="molecule type" value="Genomic_DNA"/>
</dbReference>
<dbReference type="EC" id="3.2.1.25" evidence="3"/>
<dbReference type="PANTHER" id="PTHR43730">
    <property type="entry name" value="BETA-MANNOSIDASE"/>
    <property type="match status" value="1"/>
</dbReference>
<sequence length="793" mass="92111">MFDLNGEWRLSSPEYPDIQITMTLPGDQYHALLQAGLIPHPYYASNESQVQWAGLCHWVLTKAITLNAADLQCPNHLLELNKVDTFADLWINGQKVLQCHNAFQTYTVNIRPYLQIGVNHFEWRFEPAASVAKQRADELPFPIPWAQGNNQLPHMNTVRKPQCHSGWDWGICLAVCGIFAPMQLKTVQEYSLLGVDIEQVWHALTHVTLHVRIRHSESLSTPITLTFGDQTITIDSEAFCNQSSVDIDVHHPHLWWPNGYGDPYLYTLSIAMAQQQINRQVGLRRLTLRTEQDSIGSEMTFIVNEVSISVKGANWIPMDAMPSKVNFSRYQQLLRAAQEAHMNMIRVWGGGDYEHDHFYQLCDQLGLLVWQDLMFSCAQYPSTPSFLEEVKQEVTQQIQRLKHHACLAIWCGDNEVIGSLTWYPESRENREKYLVNYDRLNRFLEILVNEQDPSRRFWASSPCNGELDFGDAWHDDNKGDMHFWDVWHSGKSFDAYHSISPRFCSEFGYQSWPSFSEVKQIIPGSDWNISAPHFEHHQKNGRGNSIITEMFTRYFRFPNGFQQMLYLSQVQQAMAIKTAVEAWRATSPICRGILYWQLNDNWPVASWSSIEYSGRWKQLHYHAKRFYNPLLACFSEDEKHLSLRAINDAPGEQYLVGDIYWFGWEGELRKHWSINERLPQESNQIVWQHTIKDFTPEKGAIYFVSTDGQRDNFWLPDVPKRLPLKSARILCEYRAGSLCLTTDRPALYVHLEHENVLQFSDSSFFLLPNQMRTIAFRSDDKSHLNCTIYQLAE</sequence>
<comment type="catalytic activity">
    <reaction evidence="1">
        <text>Hydrolysis of terminal, non-reducing beta-D-mannose residues in beta-D-mannosides.</text>
        <dbReference type="EC" id="3.2.1.25"/>
    </reaction>
</comment>
<evidence type="ECO:0000259" key="9">
    <source>
        <dbReference type="Pfam" id="PF22666"/>
    </source>
</evidence>
<name>A0A289GCE9_VIBAN</name>
<dbReference type="Pfam" id="PF00703">
    <property type="entry name" value="Glyco_hydro_2"/>
    <property type="match status" value="1"/>
</dbReference>
<dbReference type="InterPro" id="IPR036156">
    <property type="entry name" value="Beta-gal/glucu_dom_sf"/>
</dbReference>
<dbReference type="Proteomes" id="UP000256923">
    <property type="component" value="Chromosome 1"/>
</dbReference>
<dbReference type="SUPFAM" id="SSF49785">
    <property type="entry name" value="Galactose-binding domain-like"/>
    <property type="match status" value="1"/>
</dbReference>
<dbReference type="PANTHER" id="PTHR43730:SF1">
    <property type="entry name" value="BETA-MANNOSIDASE"/>
    <property type="match status" value="1"/>
</dbReference>
<dbReference type="InterPro" id="IPR041625">
    <property type="entry name" value="Beta-mannosidase_Ig"/>
</dbReference>
<dbReference type="InterPro" id="IPR050887">
    <property type="entry name" value="Beta-mannosidase_GH2"/>
</dbReference>
<evidence type="ECO:0000256" key="6">
    <source>
        <dbReference type="ARBA" id="ARBA00023295"/>
    </source>
</evidence>
<keyword evidence="5" id="KW-0325">Glycoprotein</keyword>
<dbReference type="SUPFAM" id="SSF49303">
    <property type="entry name" value="beta-Galactosidase/glucuronidase domain"/>
    <property type="match status" value="2"/>
</dbReference>
<dbReference type="SUPFAM" id="SSF51445">
    <property type="entry name" value="(Trans)glycosidases"/>
    <property type="match status" value="1"/>
</dbReference>
<feature type="domain" description="Beta-mannosidase Ig-fold" evidence="8">
    <location>
        <begin position="739"/>
        <end position="780"/>
    </location>
</feature>
<dbReference type="InterPro" id="IPR017853">
    <property type="entry name" value="GH"/>
</dbReference>
<evidence type="ECO:0000256" key="2">
    <source>
        <dbReference type="ARBA" id="ARBA00007401"/>
    </source>
</evidence>
<evidence type="ECO:0000313" key="10">
    <source>
        <dbReference type="EMBL" id="AZS23662.1"/>
    </source>
</evidence>
<reference evidence="10 11" key="1">
    <citation type="submission" date="2018-12" db="EMBL/GenBank/DDBJ databases">
        <title>Characterization and Draft Genome of Vibrio anguillarum J360 Marine Pathogen Isolated from an Outbreak in Lumpfish (Cyclopterus lumpus).</title>
        <authorList>
            <person name="Vasquez J.I."/>
            <person name="Cao T."/>
            <person name="Chakraborty S."/>
            <person name="Gnanagobal H."/>
            <person name="Wescot J."/>
            <person name="Boyce D."/>
            <person name="Santander J."/>
        </authorList>
    </citation>
    <scope>NUCLEOTIDE SEQUENCE [LARGE SCALE GENOMIC DNA]</scope>
    <source>
        <strain evidence="10 11">J360</strain>
    </source>
</reference>
<feature type="domain" description="Beta-mannosidase-like galactose-binding" evidence="9">
    <location>
        <begin position="8"/>
        <end position="179"/>
    </location>
</feature>
<dbReference type="GO" id="GO:0005975">
    <property type="term" value="P:carbohydrate metabolic process"/>
    <property type="evidence" value="ECO:0007669"/>
    <property type="project" value="InterPro"/>
</dbReference>
<dbReference type="GO" id="GO:0006516">
    <property type="term" value="P:glycoprotein catabolic process"/>
    <property type="evidence" value="ECO:0007669"/>
    <property type="project" value="TreeGrafter"/>
</dbReference>
<evidence type="ECO:0000256" key="5">
    <source>
        <dbReference type="ARBA" id="ARBA00023180"/>
    </source>
</evidence>
<dbReference type="Pfam" id="PF17753">
    <property type="entry name" value="Ig_mannosidase"/>
    <property type="match status" value="1"/>
</dbReference>
<proteinExistence type="inferred from homology"/>
<evidence type="ECO:0000313" key="11">
    <source>
        <dbReference type="Proteomes" id="UP000256923"/>
    </source>
</evidence>
<dbReference type="Pfam" id="PF22666">
    <property type="entry name" value="Glyco_hydro_2_N2"/>
    <property type="match status" value="1"/>
</dbReference>
<evidence type="ECO:0000259" key="7">
    <source>
        <dbReference type="Pfam" id="PF00703"/>
    </source>
</evidence>
<dbReference type="RefSeq" id="WP_019282137.1">
    <property type="nucleotide sequence ID" value="NZ_CP023054.1"/>
</dbReference>
<dbReference type="InterPro" id="IPR008979">
    <property type="entry name" value="Galactose-bd-like_sf"/>
</dbReference>
<evidence type="ECO:0000259" key="8">
    <source>
        <dbReference type="Pfam" id="PF17753"/>
    </source>
</evidence>
<dbReference type="InterPro" id="IPR013783">
    <property type="entry name" value="Ig-like_fold"/>
</dbReference>
<dbReference type="InterPro" id="IPR054593">
    <property type="entry name" value="Beta-mannosidase-like_N2"/>
</dbReference>
<accession>A0A289GCE9</accession>
<gene>
    <name evidence="10" type="ORF">DYL72_00415</name>
</gene>
<protein>
    <recommendedName>
        <fullName evidence="3">beta-mannosidase</fullName>
        <ecNumber evidence="3">3.2.1.25</ecNumber>
    </recommendedName>
</protein>
<dbReference type="GO" id="GO:0004567">
    <property type="term" value="F:beta-mannosidase activity"/>
    <property type="evidence" value="ECO:0007669"/>
    <property type="project" value="UniProtKB-EC"/>
</dbReference>
<comment type="similarity">
    <text evidence="2">Belongs to the glycosyl hydrolase 2 family.</text>
</comment>
<feature type="domain" description="Glycoside hydrolase family 2 immunoglobulin-like beta-sandwich" evidence="7">
    <location>
        <begin position="233"/>
        <end position="284"/>
    </location>
</feature>
<dbReference type="Gene3D" id="3.20.20.80">
    <property type="entry name" value="Glycosidases"/>
    <property type="match status" value="1"/>
</dbReference>
<dbReference type="Gene3D" id="2.60.120.260">
    <property type="entry name" value="Galactose-binding domain-like"/>
    <property type="match status" value="1"/>
</dbReference>
<organism evidence="10 11">
    <name type="scientific">Vibrio anguillarum</name>
    <name type="common">Listonella anguillarum</name>
    <dbReference type="NCBI Taxonomy" id="55601"/>
    <lineage>
        <taxon>Bacteria</taxon>
        <taxon>Pseudomonadati</taxon>
        <taxon>Pseudomonadota</taxon>
        <taxon>Gammaproteobacteria</taxon>
        <taxon>Vibrionales</taxon>
        <taxon>Vibrionaceae</taxon>
        <taxon>Vibrio</taxon>
    </lineage>
</organism>
<dbReference type="Gene3D" id="2.60.40.10">
    <property type="entry name" value="Immunoglobulins"/>
    <property type="match status" value="2"/>
</dbReference>
<evidence type="ECO:0000256" key="3">
    <source>
        <dbReference type="ARBA" id="ARBA00012754"/>
    </source>
</evidence>
<dbReference type="FunFam" id="3.20.20.80:FF:000050">
    <property type="entry name" value="Beta-mannosidase B"/>
    <property type="match status" value="1"/>
</dbReference>
<dbReference type="InterPro" id="IPR006102">
    <property type="entry name" value="Ig-like_GH2"/>
</dbReference>
<dbReference type="AlphaFoldDB" id="A0A289GCE9"/>
<evidence type="ECO:0000256" key="1">
    <source>
        <dbReference type="ARBA" id="ARBA00000829"/>
    </source>
</evidence>
<keyword evidence="6" id="KW-0326">Glycosidase</keyword>